<sequence length="21" mass="2485">MSVHYNAKHPVKAFLKESRLE</sequence>
<organism evidence="1">
    <name type="scientific">Ralstonia solanacearum</name>
    <name type="common">Pseudomonas solanacearum</name>
    <dbReference type="NCBI Taxonomy" id="305"/>
    <lineage>
        <taxon>Bacteria</taxon>
        <taxon>Pseudomonadati</taxon>
        <taxon>Pseudomonadota</taxon>
        <taxon>Betaproteobacteria</taxon>
        <taxon>Burkholderiales</taxon>
        <taxon>Burkholderiaceae</taxon>
        <taxon>Ralstonia</taxon>
        <taxon>Ralstonia solanacearum species complex</taxon>
    </lineage>
</organism>
<dbReference type="EMBL" id="LN899819">
    <property type="protein sequence ID" value="CUV14604.1"/>
    <property type="molecule type" value="Genomic_DNA"/>
</dbReference>
<evidence type="ECO:0000313" key="1">
    <source>
        <dbReference type="EMBL" id="CUV14604.1"/>
    </source>
</evidence>
<protein>
    <submittedName>
        <fullName evidence="1">Uncharacterized protein</fullName>
    </submittedName>
</protein>
<reference evidence="1" key="1">
    <citation type="submission" date="2015-10" db="EMBL/GenBank/DDBJ databases">
        <authorList>
            <person name="Gilbert D.G."/>
        </authorList>
    </citation>
    <scope>NUCLEOTIDE SEQUENCE</scope>
    <source>
        <strain evidence="1">Phyl III-seqv23</strain>
    </source>
</reference>
<dbReference type="EMBL" id="LN899823">
    <property type="protein sequence ID" value="CUV23617.1"/>
    <property type="molecule type" value="Genomic_DNA"/>
</dbReference>
<proteinExistence type="predicted"/>
<name>A0A0S4TX54_RALSL</name>
<gene>
    <name evidence="4" type="ORF">RD1301_v1_1120015</name>
    <name evidence="2" type="ORF">RUN1744_v1_420025</name>
    <name evidence="1" type="ORF">RUN39_v1_920019</name>
    <name evidence="3" type="ORF">TO10_v1_150016</name>
</gene>
<accession>A0A0S4TX54</accession>
<dbReference type="EMBL" id="LN899827">
    <property type="protein sequence ID" value="CUV44277.1"/>
    <property type="molecule type" value="Genomic_DNA"/>
</dbReference>
<evidence type="ECO:0000313" key="4">
    <source>
        <dbReference type="EMBL" id="CUV60797.1"/>
    </source>
</evidence>
<dbReference type="AlphaFoldDB" id="A0A0S4TX54"/>
<dbReference type="EMBL" id="LN899822">
    <property type="protein sequence ID" value="CUV60797.1"/>
    <property type="molecule type" value="Genomic_DNA"/>
</dbReference>
<evidence type="ECO:0000313" key="3">
    <source>
        <dbReference type="EMBL" id="CUV44277.1"/>
    </source>
</evidence>
<evidence type="ECO:0000313" key="2">
    <source>
        <dbReference type="EMBL" id="CUV23617.1"/>
    </source>
</evidence>